<evidence type="ECO:0000313" key="3">
    <source>
        <dbReference type="EnsemblMetazoa" id="CapteP201365"/>
    </source>
</evidence>
<evidence type="ECO:0000313" key="4">
    <source>
        <dbReference type="Proteomes" id="UP000014760"/>
    </source>
</evidence>
<dbReference type="EnsemblMetazoa" id="CapteT201365">
    <property type="protein sequence ID" value="CapteP201365"/>
    <property type="gene ID" value="CapteG201365"/>
</dbReference>
<keyword evidence="1" id="KW-0732">Signal</keyword>
<gene>
    <name evidence="2" type="ORF">CAPTEDRAFT_201365</name>
</gene>
<sequence>MGHHLADFHLMELIVTFIMQPIHGQGLASYSNDTPKSRDLLCFSCSGQSCPATMYTYPVSDMVIGCQACYKEWYPGSEESCGVIETDGQTSGYCICYSDYCNSADKVTWTLGDASSVDTNLLPKQLPGRGTQFTILGARKTKDHYGYAHYILVLAPFETRIPCIVTHKQLCFCHHQLPLFAKLYVFE</sequence>
<reference evidence="2 4" key="2">
    <citation type="journal article" date="2013" name="Nature">
        <title>Insights into bilaterian evolution from three spiralian genomes.</title>
        <authorList>
            <person name="Simakov O."/>
            <person name="Marletaz F."/>
            <person name="Cho S.J."/>
            <person name="Edsinger-Gonzales E."/>
            <person name="Havlak P."/>
            <person name="Hellsten U."/>
            <person name="Kuo D.H."/>
            <person name="Larsson T."/>
            <person name="Lv J."/>
            <person name="Arendt D."/>
            <person name="Savage R."/>
            <person name="Osoegawa K."/>
            <person name="de Jong P."/>
            <person name="Grimwood J."/>
            <person name="Chapman J.A."/>
            <person name="Shapiro H."/>
            <person name="Aerts A."/>
            <person name="Otillar R.P."/>
            <person name="Terry A.Y."/>
            <person name="Boore J.L."/>
            <person name="Grigoriev I.V."/>
            <person name="Lindberg D.R."/>
            <person name="Seaver E.C."/>
            <person name="Weisblat D.A."/>
            <person name="Putnam N.H."/>
            <person name="Rokhsar D.S."/>
        </authorList>
    </citation>
    <scope>NUCLEOTIDE SEQUENCE</scope>
    <source>
        <strain evidence="2 4">I ESC-2004</strain>
    </source>
</reference>
<dbReference type="EMBL" id="AMQN01013972">
    <property type="status" value="NOT_ANNOTATED_CDS"/>
    <property type="molecule type" value="Genomic_DNA"/>
</dbReference>
<evidence type="ECO:0008006" key="5">
    <source>
        <dbReference type="Google" id="ProtNLM"/>
    </source>
</evidence>
<reference evidence="3" key="3">
    <citation type="submission" date="2015-06" db="UniProtKB">
        <authorList>
            <consortium name="EnsemblMetazoa"/>
        </authorList>
    </citation>
    <scope>IDENTIFICATION</scope>
</reference>
<accession>R7TC70</accession>
<keyword evidence="4" id="KW-1185">Reference proteome</keyword>
<evidence type="ECO:0000256" key="1">
    <source>
        <dbReference type="SAM" id="SignalP"/>
    </source>
</evidence>
<reference evidence="4" key="1">
    <citation type="submission" date="2012-12" db="EMBL/GenBank/DDBJ databases">
        <authorList>
            <person name="Hellsten U."/>
            <person name="Grimwood J."/>
            <person name="Chapman J.A."/>
            <person name="Shapiro H."/>
            <person name="Aerts A."/>
            <person name="Otillar R.P."/>
            <person name="Terry A.Y."/>
            <person name="Boore J.L."/>
            <person name="Simakov O."/>
            <person name="Marletaz F."/>
            <person name="Cho S.-J."/>
            <person name="Edsinger-Gonzales E."/>
            <person name="Havlak P."/>
            <person name="Kuo D.-H."/>
            <person name="Larsson T."/>
            <person name="Lv J."/>
            <person name="Arendt D."/>
            <person name="Savage R."/>
            <person name="Osoegawa K."/>
            <person name="de Jong P."/>
            <person name="Lindberg D.R."/>
            <person name="Seaver E.C."/>
            <person name="Weisblat D.A."/>
            <person name="Putnam N.H."/>
            <person name="Grigoriev I.V."/>
            <person name="Rokhsar D.S."/>
        </authorList>
    </citation>
    <scope>NUCLEOTIDE SEQUENCE</scope>
    <source>
        <strain evidence="4">I ESC-2004</strain>
    </source>
</reference>
<dbReference type="EMBL" id="KB310640">
    <property type="protein sequence ID" value="ELT91117.1"/>
    <property type="molecule type" value="Genomic_DNA"/>
</dbReference>
<dbReference type="Proteomes" id="UP000014760">
    <property type="component" value="Unassembled WGS sequence"/>
</dbReference>
<dbReference type="AlphaFoldDB" id="R7TC70"/>
<name>R7TC70_CAPTE</name>
<evidence type="ECO:0000313" key="2">
    <source>
        <dbReference type="EMBL" id="ELT91117.1"/>
    </source>
</evidence>
<proteinExistence type="predicted"/>
<feature type="chain" id="PRO_5008786866" description="UPAR/Ly6 domain-containing protein" evidence="1">
    <location>
        <begin position="25"/>
        <end position="187"/>
    </location>
</feature>
<dbReference type="HOGENOM" id="CLU_1449033_0_0_1"/>
<feature type="signal peptide" evidence="1">
    <location>
        <begin position="1"/>
        <end position="24"/>
    </location>
</feature>
<organism evidence="2">
    <name type="scientific">Capitella teleta</name>
    <name type="common">Polychaete worm</name>
    <dbReference type="NCBI Taxonomy" id="283909"/>
    <lineage>
        <taxon>Eukaryota</taxon>
        <taxon>Metazoa</taxon>
        <taxon>Spiralia</taxon>
        <taxon>Lophotrochozoa</taxon>
        <taxon>Annelida</taxon>
        <taxon>Polychaeta</taxon>
        <taxon>Sedentaria</taxon>
        <taxon>Scolecida</taxon>
        <taxon>Capitellidae</taxon>
        <taxon>Capitella</taxon>
    </lineage>
</organism>
<protein>
    <recommendedName>
        <fullName evidence="5">UPAR/Ly6 domain-containing protein</fullName>
    </recommendedName>
</protein>